<gene>
    <name evidence="1" type="ORF">QFC22_005580</name>
</gene>
<evidence type="ECO:0000313" key="2">
    <source>
        <dbReference type="Proteomes" id="UP001243375"/>
    </source>
</evidence>
<name>A0ACC2WU92_9TREE</name>
<reference evidence="1" key="1">
    <citation type="submission" date="2023-04" db="EMBL/GenBank/DDBJ databases">
        <title>Draft Genome sequencing of Naganishia species isolated from polar environments using Oxford Nanopore Technology.</title>
        <authorList>
            <person name="Leo P."/>
            <person name="Venkateswaran K."/>
        </authorList>
    </citation>
    <scope>NUCLEOTIDE SEQUENCE</scope>
    <source>
        <strain evidence="1">MNA-CCFEE 5425</strain>
    </source>
</reference>
<accession>A0ACC2WU92</accession>
<organism evidence="1 2">
    <name type="scientific">Naganishia vaughanmartiniae</name>
    <dbReference type="NCBI Taxonomy" id="1424756"/>
    <lineage>
        <taxon>Eukaryota</taxon>
        <taxon>Fungi</taxon>
        <taxon>Dikarya</taxon>
        <taxon>Basidiomycota</taxon>
        <taxon>Agaricomycotina</taxon>
        <taxon>Tremellomycetes</taxon>
        <taxon>Filobasidiales</taxon>
        <taxon>Filobasidiaceae</taxon>
        <taxon>Naganishia</taxon>
    </lineage>
</organism>
<keyword evidence="2" id="KW-1185">Reference proteome</keyword>
<dbReference type="Proteomes" id="UP001243375">
    <property type="component" value="Unassembled WGS sequence"/>
</dbReference>
<comment type="caution">
    <text evidence="1">The sequence shown here is derived from an EMBL/GenBank/DDBJ whole genome shotgun (WGS) entry which is preliminary data.</text>
</comment>
<protein>
    <submittedName>
        <fullName evidence="1">Uncharacterized protein</fullName>
    </submittedName>
</protein>
<sequence>MPSTNNFNSFQLSLSQITDHLNDRFETLNNTAPTPTRSDIDSALLALPSELPSAGLGTKETVDHLLGDITKGFLTGHAGSRFFGLVTGGVTPASQLADILGTSYDESLQINFPEASMAVALEQKALDMVLDLLHIPVDMFQGRSVTTGATASNIMGLACARDALLLNAKHLSEGYTIAEHGFPPPIPTHITSTNSSPSYIPAIKIITVKPHGSVLKAAAITGIGRINVVDLPKANHNDGDADPWGLAFDLHELENELSAAQRVGQGVVVVVTLGEVNTVRWNARVVDQSIDPTFLYTPRKFRIEGS</sequence>
<proteinExistence type="predicted"/>
<evidence type="ECO:0000313" key="1">
    <source>
        <dbReference type="EMBL" id="KAJ9114704.1"/>
    </source>
</evidence>
<dbReference type="EMBL" id="JASBWU010000018">
    <property type="protein sequence ID" value="KAJ9114704.1"/>
    <property type="molecule type" value="Genomic_DNA"/>
</dbReference>